<evidence type="ECO:0000313" key="5">
    <source>
        <dbReference type="EMBL" id="CAB5025509.1"/>
    </source>
</evidence>
<dbReference type="EMBL" id="CAFAAO010000029">
    <property type="protein sequence ID" value="CAB4814243.1"/>
    <property type="molecule type" value="Genomic_DNA"/>
</dbReference>
<organism evidence="4">
    <name type="scientific">freshwater metagenome</name>
    <dbReference type="NCBI Taxonomy" id="449393"/>
    <lineage>
        <taxon>unclassified sequences</taxon>
        <taxon>metagenomes</taxon>
        <taxon>ecological metagenomes</taxon>
    </lineage>
</organism>
<evidence type="ECO:0000313" key="4">
    <source>
        <dbReference type="EMBL" id="CAB4847221.1"/>
    </source>
</evidence>
<reference evidence="4" key="1">
    <citation type="submission" date="2020-05" db="EMBL/GenBank/DDBJ databases">
        <authorList>
            <person name="Chiriac C."/>
            <person name="Salcher M."/>
            <person name="Ghai R."/>
            <person name="Kavagutti S V."/>
        </authorList>
    </citation>
    <scope>NUCLEOTIDE SEQUENCE</scope>
</reference>
<dbReference type="AlphaFoldDB" id="A0A6J7BQN5"/>
<dbReference type="EMBL" id="CAESAD010000003">
    <property type="protein sequence ID" value="CAB4337973.1"/>
    <property type="molecule type" value="Genomic_DNA"/>
</dbReference>
<evidence type="ECO:0000313" key="6">
    <source>
        <dbReference type="EMBL" id="CAB5052212.1"/>
    </source>
</evidence>
<accession>A0A6J7BQN5</accession>
<dbReference type="EMBL" id="CAEZZD010000112">
    <property type="protein sequence ID" value="CAB4752296.1"/>
    <property type="molecule type" value="Genomic_DNA"/>
</dbReference>
<dbReference type="EMBL" id="CAFBQG010000141">
    <property type="protein sequence ID" value="CAB5052212.1"/>
    <property type="molecule type" value="Genomic_DNA"/>
</dbReference>
<proteinExistence type="predicted"/>
<evidence type="ECO:0000313" key="2">
    <source>
        <dbReference type="EMBL" id="CAB4752296.1"/>
    </source>
</evidence>
<name>A0A6J7BQN5_9ZZZZ</name>
<evidence type="ECO:0000313" key="3">
    <source>
        <dbReference type="EMBL" id="CAB4814243.1"/>
    </source>
</evidence>
<protein>
    <submittedName>
        <fullName evidence="4">Unannotated protein</fullName>
    </submittedName>
</protein>
<gene>
    <name evidence="2" type="ORF">UFOPK2824_00763</name>
    <name evidence="3" type="ORF">UFOPK3037_01541</name>
    <name evidence="4" type="ORF">UFOPK3278_00540</name>
    <name evidence="1" type="ORF">UFOPK3925_00737</name>
    <name evidence="5" type="ORF">UFOPK4097_01198</name>
    <name evidence="6" type="ORF">UFOPK4301_01048</name>
</gene>
<evidence type="ECO:0000313" key="1">
    <source>
        <dbReference type="EMBL" id="CAB4337973.1"/>
    </source>
</evidence>
<dbReference type="EMBL" id="CAFBIX010000014">
    <property type="protein sequence ID" value="CAB4847221.1"/>
    <property type="molecule type" value="Genomic_DNA"/>
</dbReference>
<dbReference type="EMBL" id="CAFBPK010000021">
    <property type="protein sequence ID" value="CAB5025509.1"/>
    <property type="molecule type" value="Genomic_DNA"/>
</dbReference>
<sequence>MSTDNEMLRALVREALRDALGGASGASDIAKALAGNATPTQKPAQVVEMVSLTSDVQVQTFVHRILDLAADAKTLSALREGEIVFQLTDQAKANVADNSGTTRIEKGAVTESTIRKAAESGSTLIVGRKVVVTSLARDKARDLGVTIIKESQQDNQKGSVMR</sequence>